<evidence type="ECO:0000259" key="1">
    <source>
        <dbReference type="Pfam" id="PF11331"/>
    </source>
</evidence>
<sequence length="152" mass="17266">MDKKNNFYIDKLRMKNNNCLYTCDSGRKQKRENKISGWIKLQRRMGPGPKPLDRESQPCRPAAGAAPFIVCSNCSELLQIPEQIMQIGKHQYKLRCGSSSKSSEISQKYVIIEFIGTCIVDGLEDSADDITVNVDELADAGHWFDLHHVYTQ</sequence>
<protein>
    <recommendedName>
        <fullName evidence="1">Probable zinc-ribbon domain-containing protein</fullName>
    </recommendedName>
</protein>
<name>A0ABR2N1X7_9ASPA</name>
<dbReference type="InterPro" id="IPR021480">
    <property type="entry name" value="Zinc_ribbon_12"/>
</dbReference>
<dbReference type="EMBL" id="JBBWWR010000003">
    <property type="protein sequence ID" value="KAK8969740.1"/>
    <property type="molecule type" value="Genomic_DNA"/>
</dbReference>
<dbReference type="PANTHER" id="PTHR31105:SF42">
    <property type="entry name" value="OS02G0258300 PROTEIN"/>
    <property type="match status" value="1"/>
</dbReference>
<evidence type="ECO:0000313" key="2">
    <source>
        <dbReference type="EMBL" id="KAK8969740.1"/>
    </source>
</evidence>
<organism evidence="2 3">
    <name type="scientific">Platanthera guangdongensis</name>
    <dbReference type="NCBI Taxonomy" id="2320717"/>
    <lineage>
        <taxon>Eukaryota</taxon>
        <taxon>Viridiplantae</taxon>
        <taxon>Streptophyta</taxon>
        <taxon>Embryophyta</taxon>
        <taxon>Tracheophyta</taxon>
        <taxon>Spermatophyta</taxon>
        <taxon>Magnoliopsida</taxon>
        <taxon>Liliopsida</taxon>
        <taxon>Asparagales</taxon>
        <taxon>Orchidaceae</taxon>
        <taxon>Orchidoideae</taxon>
        <taxon>Orchideae</taxon>
        <taxon>Orchidinae</taxon>
        <taxon>Platanthera</taxon>
    </lineage>
</organism>
<feature type="domain" description="Probable zinc-ribbon" evidence="1">
    <location>
        <begin position="63"/>
        <end position="101"/>
    </location>
</feature>
<comment type="caution">
    <text evidence="2">The sequence shown here is derived from an EMBL/GenBank/DDBJ whole genome shotgun (WGS) entry which is preliminary data.</text>
</comment>
<dbReference type="InterPro" id="IPR040244">
    <property type="entry name" value="EDR4-like"/>
</dbReference>
<dbReference type="Pfam" id="PF11331">
    <property type="entry name" value="Zn_ribbon_12"/>
    <property type="match status" value="1"/>
</dbReference>
<dbReference type="PANTHER" id="PTHR31105">
    <property type="entry name" value="EXTRA-LARGE G-PROTEIN-LIKE"/>
    <property type="match status" value="1"/>
</dbReference>
<dbReference type="Proteomes" id="UP001412067">
    <property type="component" value="Unassembled WGS sequence"/>
</dbReference>
<evidence type="ECO:0000313" key="3">
    <source>
        <dbReference type="Proteomes" id="UP001412067"/>
    </source>
</evidence>
<proteinExistence type="predicted"/>
<gene>
    <name evidence="2" type="ORF">KSP40_PGU003863</name>
</gene>
<accession>A0ABR2N1X7</accession>
<reference evidence="2 3" key="1">
    <citation type="journal article" date="2022" name="Nat. Plants">
        <title>Genomes of leafy and leafless Platanthera orchids illuminate the evolution of mycoheterotrophy.</title>
        <authorList>
            <person name="Li M.H."/>
            <person name="Liu K.W."/>
            <person name="Li Z."/>
            <person name="Lu H.C."/>
            <person name="Ye Q.L."/>
            <person name="Zhang D."/>
            <person name="Wang J.Y."/>
            <person name="Li Y.F."/>
            <person name="Zhong Z.M."/>
            <person name="Liu X."/>
            <person name="Yu X."/>
            <person name="Liu D.K."/>
            <person name="Tu X.D."/>
            <person name="Liu B."/>
            <person name="Hao Y."/>
            <person name="Liao X.Y."/>
            <person name="Jiang Y.T."/>
            <person name="Sun W.H."/>
            <person name="Chen J."/>
            <person name="Chen Y.Q."/>
            <person name="Ai Y."/>
            <person name="Zhai J.W."/>
            <person name="Wu S.S."/>
            <person name="Zhou Z."/>
            <person name="Hsiao Y.Y."/>
            <person name="Wu W.L."/>
            <person name="Chen Y.Y."/>
            <person name="Lin Y.F."/>
            <person name="Hsu J.L."/>
            <person name="Li C.Y."/>
            <person name="Wang Z.W."/>
            <person name="Zhao X."/>
            <person name="Zhong W.Y."/>
            <person name="Ma X.K."/>
            <person name="Ma L."/>
            <person name="Huang J."/>
            <person name="Chen G.Z."/>
            <person name="Huang M.Z."/>
            <person name="Huang L."/>
            <person name="Peng D.H."/>
            <person name="Luo Y.B."/>
            <person name="Zou S.Q."/>
            <person name="Chen S.P."/>
            <person name="Lan S."/>
            <person name="Tsai W.C."/>
            <person name="Van de Peer Y."/>
            <person name="Liu Z.J."/>
        </authorList>
    </citation>
    <scope>NUCLEOTIDE SEQUENCE [LARGE SCALE GENOMIC DNA]</scope>
    <source>
        <strain evidence="2">Lor288</strain>
    </source>
</reference>
<keyword evidence="3" id="KW-1185">Reference proteome</keyword>